<dbReference type="Pfam" id="PF01740">
    <property type="entry name" value="STAS"/>
    <property type="match status" value="1"/>
</dbReference>
<dbReference type="Gene3D" id="1.10.490.70">
    <property type="entry name" value="Histidine kinase N-terminal domain"/>
    <property type="match status" value="1"/>
</dbReference>
<organism evidence="3 4">
    <name type="scientific">Tumebacillus avium</name>
    <dbReference type="NCBI Taxonomy" id="1903704"/>
    <lineage>
        <taxon>Bacteria</taxon>
        <taxon>Bacillati</taxon>
        <taxon>Bacillota</taxon>
        <taxon>Bacilli</taxon>
        <taxon>Bacillales</taxon>
        <taxon>Alicyclobacillaceae</taxon>
        <taxon>Tumebacillus</taxon>
    </lineage>
</organism>
<dbReference type="PROSITE" id="PS50801">
    <property type="entry name" value="STAS"/>
    <property type="match status" value="1"/>
</dbReference>
<dbReference type="Proteomes" id="UP000195437">
    <property type="component" value="Chromosome"/>
</dbReference>
<evidence type="ECO:0000313" key="4">
    <source>
        <dbReference type="Proteomes" id="UP000195437"/>
    </source>
</evidence>
<evidence type="ECO:0000259" key="2">
    <source>
        <dbReference type="PROSITE" id="PS50801"/>
    </source>
</evidence>
<dbReference type="OrthoDB" id="2379721at2"/>
<dbReference type="PANTHER" id="PTHR33745">
    <property type="entry name" value="RSBT ANTAGONIST PROTEIN RSBS-RELATED"/>
    <property type="match status" value="1"/>
</dbReference>
<dbReference type="AlphaFoldDB" id="A0A1Y0ILM3"/>
<protein>
    <recommendedName>
        <fullName evidence="2">STAS domain-containing protein</fullName>
    </recommendedName>
</protein>
<dbReference type="RefSeq" id="WP_087456801.1">
    <property type="nucleotide sequence ID" value="NZ_CP021434.1"/>
</dbReference>
<dbReference type="InterPro" id="IPR036513">
    <property type="entry name" value="STAS_dom_sf"/>
</dbReference>
<dbReference type="InterPro" id="IPR002645">
    <property type="entry name" value="STAS_dom"/>
</dbReference>
<accession>A0A1Y0ILM3</accession>
<proteinExistence type="predicted"/>
<dbReference type="SUPFAM" id="SSF52091">
    <property type="entry name" value="SpoIIaa-like"/>
    <property type="match status" value="1"/>
</dbReference>
<name>A0A1Y0ILM3_9BACL</name>
<sequence length="288" mass="33119">MAWQRNFIEYLMQQTDRMAEEWLTSLNKRAGNTYPAVHTTAGQEVLTRSKTLVEMLIRGMSEDVSAEVENWAQTVGTLRASQQQAIDAFLESFTAYRKTVRRYFTQYFKTYHAVLDYEEFDSMVERFFDLLDQFQERFSYYYISYKDEVIKSQQNLIGELAVPVIPVTEDTCILPLIGAIDTHRAKLIMEGSLARVTELRARYMVLDVSGVMVIDTMVAHHLFDIVKALKLMGTTSIITGIQPEVAQTIVQLGVTMTDKLETMASLRQALRRIEEHRKQEEATGISAW</sequence>
<keyword evidence="1" id="KW-0597">Phosphoprotein</keyword>
<dbReference type="KEGG" id="tum:CBW65_10710"/>
<reference evidence="4" key="1">
    <citation type="submission" date="2017-05" db="EMBL/GenBank/DDBJ databases">
        <authorList>
            <person name="Sung H."/>
        </authorList>
    </citation>
    <scope>NUCLEOTIDE SEQUENCE [LARGE SCALE GENOMIC DNA]</scope>
    <source>
        <strain evidence="4">AR23208</strain>
    </source>
</reference>
<dbReference type="InterPro" id="IPR051932">
    <property type="entry name" value="Bact_StressResp_Reg"/>
</dbReference>
<dbReference type="PANTHER" id="PTHR33745:SF3">
    <property type="entry name" value="RSBT CO-ANTAGONIST PROTEIN RSBRC"/>
    <property type="match status" value="1"/>
</dbReference>
<dbReference type="EMBL" id="CP021434">
    <property type="protein sequence ID" value="ARU61421.1"/>
    <property type="molecule type" value="Genomic_DNA"/>
</dbReference>
<gene>
    <name evidence="3" type="ORF">CBW65_10710</name>
</gene>
<dbReference type="Gene3D" id="3.30.750.24">
    <property type="entry name" value="STAS domain"/>
    <property type="match status" value="1"/>
</dbReference>
<feature type="domain" description="STAS" evidence="2">
    <location>
        <begin position="161"/>
        <end position="273"/>
    </location>
</feature>
<evidence type="ECO:0000313" key="3">
    <source>
        <dbReference type="EMBL" id="ARU61421.1"/>
    </source>
</evidence>
<keyword evidence="4" id="KW-1185">Reference proteome</keyword>
<evidence type="ECO:0000256" key="1">
    <source>
        <dbReference type="ARBA" id="ARBA00022553"/>
    </source>
</evidence>
<dbReference type="CDD" id="cd07041">
    <property type="entry name" value="STAS_RsbR_RsbS_like"/>
    <property type="match status" value="1"/>
</dbReference>